<reference evidence="2" key="1">
    <citation type="submission" date="2019-09" db="EMBL/GenBank/DDBJ databases">
        <authorList>
            <person name="Chandra G."/>
            <person name="Truman W A."/>
        </authorList>
    </citation>
    <scope>NUCLEOTIDE SEQUENCE [LARGE SCALE GENOMIC DNA]</scope>
    <source>
        <strain evidence="2">PS652</strain>
    </source>
</reference>
<proteinExistence type="predicted"/>
<organism evidence="2">
    <name type="scientific">Pseudomonas fluorescens</name>
    <dbReference type="NCBI Taxonomy" id="294"/>
    <lineage>
        <taxon>Bacteria</taxon>
        <taxon>Pseudomonadati</taxon>
        <taxon>Pseudomonadota</taxon>
        <taxon>Gammaproteobacteria</taxon>
        <taxon>Pseudomonadales</taxon>
        <taxon>Pseudomonadaceae</taxon>
        <taxon>Pseudomonas</taxon>
    </lineage>
</organism>
<dbReference type="EMBL" id="OZ024668">
    <property type="protein sequence ID" value="CAK9891524.1"/>
    <property type="molecule type" value="Genomic_DNA"/>
</dbReference>
<dbReference type="EMBL" id="CABVHG010000001">
    <property type="protein sequence ID" value="VVM40784.1"/>
    <property type="molecule type" value="Genomic_DNA"/>
</dbReference>
<name>A0A5E6PGP7_PSEFL</name>
<evidence type="ECO:0000313" key="1">
    <source>
        <dbReference type="EMBL" id="CAK9891524.1"/>
    </source>
</evidence>
<accession>A0A5E6PGP7</accession>
<evidence type="ECO:0000313" key="3">
    <source>
        <dbReference type="Proteomes" id="UP000326595"/>
    </source>
</evidence>
<reference evidence="1 3" key="2">
    <citation type="submission" date="2024-03" db="EMBL/GenBank/DDBJ databases">
        <authorList>
            <person name="Alaster D. Moffat"/>
            <person name="Govind Chandra"/>
            <person name="Andrew W. Truman"/>
        </authorList>
    </citation>
    <scope>NUCLEOTIDE SEQUENCE [LARGE SCALE GENOMIC DNA]</scope>
    <source>
        <strain evidence="1">PS652</strain>
    </source>
</reference>
<protein>
    <submittedName>
        <fullName evidence="2">Uncharacterized protein</fullName>
    </submittedName>
</protein>
<dbReference type="AlphaFoldDB" id="A0A5E6PGP7"/>
<dbReference type="Proteomes" id="UP000326595">
    <property type="component" value="Chromosome"/>
</dbReference>
<sequence length="182" mass="20122">MEASSLYIRCNLNPAAYQAAMSAPVANPRQFDDWQCWYDSKDAYGPGELPAEDLDRTASCSLGDLIEGWVEFSAGNSSHYDEQAGVWTFAVLEFTDNYGEMLQLLAPLRQLAHYAEVDSDSFLVILPYIWGGDINACLSLGQGRSVFIDGPSEAQRAEADAALEQQWDRAASAYEQEGLKFD</sequence>
<dbReference type="RefSeq" id="WP_038997400.1">
    <property type="nucleotide sequence ID" value="NZ_OZ024668.1"/>
</dbReference>
<evidence type="ECO:0000313" key="2">
    <source>
        <dbReference type="EMBL" id="VVM40784.1"/>
    </source>
</evidence>
<gene>
    <name evidence="2" type="ORF">PS652_00272</name>
    <name evidence="1" type="ORF">PS652_04385</name>
</gene>